<evidence type="ECO:0000313" key="3">
    <source>
        <dbReference type="Proteomes" id="UP001287356"/>
    </source>
</evidence>
<feature type="region of interest" description="Disordered" evidence="1">
    <location>
        <begin position="180"/>
        <end position="221"/>
    </location>
</feature>
<dbReference type="Proteomes" id="UP001287356">
    <property type="component" value="Unassembled WGS sequence"/>
</dbReference>
<feature type="region of interest" description="Disordered" evidence="1">
    <location>
        <begin position="94"/>
        <end position="123"/>
    </location>
</feature>
<comment type="caution">
    <text evidence="2">The sequence shown here is derived from an EMBL/GenBank/DDBJ whole genome shotgun (WGS) entry which is preliminary data.</text>
</comment>
<dbReference type="AlphaFoldDB" id="A0AAE0KJ12"/>
<sequence>MAERALLWISGVGPTTGSDSRTSSMAMCTSCSRPIRTAARCPIYDSWRYATPSRSSSRAHRPPARSRTSLVASHPTAWALPSTRNSCAAIGRSSLKRPWKPRSSTAMRRTAGAGRSSARPMTEPCDVSSCTCRKWTWLRPRERMRLRPRERMRLRQRERMRLRQRERMRLRQRERMRLRQRERMRLRQRESRVEREGANSVHTLQKSIRSAPPPPRREDQPFLPYRAAAGLLGGIMRPNPPGLASM</sequence>
<protein>
    <submittedName>
        <fullName evidence="2">Uncharacterized protein</fullName>
    </submittedName>
</protein>
<feature type="compositionally biased region" description="Basic and acidic residues" evidence="1">
    <location>
        <begin position="180"/>
        <end position="197"/>
    </location>
</feature>
<proteinExistence type="predicted"/>
<gene>
    <name evidence="2" type="ORF">B0T24DRAFT_228519</name>
</gene>
<feature type="compositionally biased region" description="Low complexity" evidence="1">
    <location>
        <begin position="104"/>
        <end position="119"/>
    </location>
</feature>
<accession>A0AAE0KJ12</accession>
<reference evidence="2" key="2">
    <citation type="submission" date="2023-06" db="EMBL/GenBank/DDBJ databases">
        <authorList>
            <consortium name="Lawrence Berkeley National Laboratory"/>
            <person name="Haridas S."/>
            <person name="Hensen N."/>
            <person name="Bonometti L."/>
            <person name="Westerberg I."/>
            <person name="Brannstrom I.O."/>
            <person name="Guillou S."/>
            <person name="Cros-Aarteil S."/>
            <person name="Calhoun S."/>
            <person name="Kuo A."/>
            <person name="Mondo S."/>
            <person name="Pangilinan J."/>
            <person name="Riley R."/>
            <person name="Labutti K."/>
            <person name="Andreopoulos B."/>
            <person name="Lipzen A."/>
            <person name="Chen C."/>
            <person name="Yanf M."/>
            <person name="Daum C."/>
            <person name="Ng V."/>
            <person name="Clum A."/>
            <person name="Steindorff A."/>
            <person name="Ohm R."/>
            <person name="Martin F."/>
            <person name="Silar P."/>
            <person name="Natvig D."/>
            <person name="Lalanne C."/>
            <person name="Gautier V."/>
            <person name="Ament-Velasquez S.L."/>
            <person name="Kruys A."/>
            <person name="Hutchinson M.I."/>
            <person name="Powell A.J."/>
            <person name="Barry K."/>
            <person name="Miller A.N."/>
            <person name="Grigoriev I.V."/>
            <person name="Debuchy R."/>
            <person name="Gladieux P."/>
            <person name="Thoren M.H."/>
            <person name="Johannesson H."/>
        </authorList>
    </citation>
    <scope>NUCLEOTIDE SEQUENCE</scope>
    <source>
        <strain evidence="2">CBS 958.72</strain>
    </source>
</reference>
<evidence type="ECO:0000313" key="2">
    <source>
        <dbReference type="EMBL" id="KAK3376760.1"/>
    </source>
</evidence>
<keyword evidence="3" id="KW-1185">Reference proteome</keyword>
<reference evidence="2" key="1">
    <citation type="journal article" date="2023" name="Mol. Phylogenet. Evol.">
        <title>Genome-scale phylogeny and comparative genomics of the fungal order Sordariales.</title>
        <authorList>
            <person name="Hensen N."/>
            <person name="Bonometti L."/>
            <person name="Westerberg I."/>
            <person name="Brannstrom I.O."/>
            <person name="Guillou S."/>
            <person name="Cros-Aarteil S."/>
            <person name="Calhoun S."/>
            <person name="Haridas S."/>
            <person name="Kuo A."/>
            <person name="Mondo S."/>
            <person name="Pangilinan J."/>
            <person name="Riley R."/>
            <person name="LaButti K."/>
            <person name="Andreopoulos B."/>
            <person name="Lipzen A."/>
            <person name="Chen C."/>
            <person name="Yan M."/>
            <person name="Daum C."/>
            <person name="Ng V."/>
            <person name="Clum A."/>
            <person name="Steindorff A."/>
            <person name="Ohm R.A."/>
            <person name="Martin F."/>
            <person name="Silar P."/>
            <person name="Natvig D.O."/>
            <person name="Lalanne C."/>
            <person name="Gautier V."/>
            <person name="Ament-Velasquez S.L."/>
            <person name="Kruys A."/>
            <person name="Hutchinson M.I."/>
            <person name="Powell A.J."/>
            <person name="Barry K."/>
            <person name="Miller A.N."/>
            <person name="Grigoriev I.V."/>
            <person name="Debuchy R."/>
            <person name="Gladieux P."/>
            <person name="Hiltunen Thoren M."/>
            <person name="Johannesson H."/>
        </authorList>
    </citation>
    <scope>NUCLEOTIDE SEQUENCE</scope>
    <source>
        <strain evidence="2">CBS 958.72</strain>
    </source>
</reference>
<organism evidence="2 3">
    <name type="scientific">Lasiosphaeria ovina</name>
    <dbReference type="NCBI Taxonomy" id="92902"/>
    <lineage>
        <taxon>Eukaryota</taxon>
        <taxon>Fungi</taxon>
        <taxon>Dikarya</taxon>
        <taxon>Ascomycota</taxon>
        <taxon>Pezizomycotina</taxon>
        <taxon>Sordariomycetes</taxon>
        <taxon>Sordariomycetidae</taxon>
        <taxon>Sordariales</taxon>
        <taxon>Lasiosphaeriaceae</taxon>
        <taxon>Lasiosphaeria</taxon>
    </lineage>
</organism>
<evidence type="ECO:0000256" key="1">
    <source>
        <dbReference type="SAM" id="MobiDB-lite"/>
    </source>
</evidence>
<name>A0AAE0KJ12_9PEZI</name>
<dbReference type="EMBL" id="JAULSN010000003">
    <property type="protein sequence ID" value="KAK3376760.1"/>
    <property type="molecule type" value="Genomic_DNA"/>
</dbReference>